<proteinExistence type="predicted"/>
<feature type="region of interest" description="Disordered" evidence="1">
    <location>
        <begin position="1"/>
        <end position="32"/>
    </location>
</feature>
<gene>
    <name evidence="2" type="ORF">C3R40_14840</name>
</gene>
<evidence type="ECO:0000313" key="2">
    <source>
        <dbReference type="EMBL" id="POP16315.1"/>
    </source>
</evidence>
<feature type="compositionally biased region" description="Basic and acidic residues" evidence="1">
    <location>
        <begin position="21"/>
        <end position="32"/>
    </location>
</feature>
<protein>
    <submittedName>
        <fullName evidence="2">Uncharacterized protein</fullName>
    </submittedName>
</protein>
<comment type="caution">
    <text evidence="2">The sequence shown here is derived from an EMBL/GenBank/DDBJ whole genome shotgun (WGS) entry which is preliminary data.</text>
</comment>
<dbReference type="AlphaFoldDB" id="A0AAP8TWC4"/>
<accession>A0AAP8TWC4</accession>
<dbReference type="EMBL" id="PQGI01000010">
    <property type="protein sequence ID" value="POP16315.1"/>
    <property type="molecule type" value="Genomic_DNA"/>
</dbReference>
<evidence type="ECO:0000256" key="1">
    <source>
        <dbReference type="SAM" id="MobiDB-lite"/>
    </source>
</evidence>
<name>A0AAP8TWC4_SERMA</name>
<sequence length="78" mass="8638">MAHLRGTGPAEYPPFSPQRFARRDDGQKQKSLHEGGLGATFRFFSYAQSLLKSGAKVKKETKNSCVHDCGTLSMIVHQ</sequence>
<organism evidence="2">
    <name type="scientific">Serratia marcescens</name>
    <dbReference type="NCBI Taxonomy" id="615"/>
    <lineage>
        <taxon>Bacteria</taxon>
        <taxon>Pseudomonadati</taxon>
        <taxon>Pseudomonadota</taxon>
        <taxon>Gammaproteobacteria</taxon>
        <taxon>Enterobacterales</taxon>
        <taxon>Yersiniaceae</taxon>
        <taxon>Serratia</taxon>
    </lineage>
</organism>
<reference evidence="2" key="1">
    <citation type="submission" date="2018-01" db="EMBL/GenBank/DDBJ databases">
        <title>The opportunistic pathogen Serratia marcescens is an overlooked threat to honeybees.</title>
        <authorList>
            <person name="Raymann K."/>
            <person name="Shaffer Z."/>
            <person name="Coon K."/>
            <person name="Salisbury S."/>
            <person name="Moran N.A."/>
        </authorList>
    </citation>
    <scope>NUCLEOTIDE SEQUENCE [LARGE SCALE GENOMIC DNA]</scope>
    <source>
        <strain evidence="2">KZ19</strain>
    </source>
</reference>